<evidence type="ECO:0000256" key="3">
    <source>
        <dbReference type="ARBA" id="ARBA00012756"/>
    </source>
</evidence>
<dbReference type="InterPro" id="IPR000922">
    <property type="entry name" value="Lectin_gal-bd_dom"/>
</dbReference>
<evidence type="ECO:0000259" key="7">
    <source>
        <dbReference type="PROSITE" id="PS50228"/>
    </source>
</evidence>
<dbReference type="EC" id="3.2.1.23" evidence="3"/>
<dbReference type="CDD" id="cd22842">
    <property type="entry name" value="Gal_Rha_Lectin_BGal"/>
    <property type="match status" value="1"/>
</dbReference>
<proteinExistence type="inferred from homology"/>
<evidence type="ECO:0000256" key="1">
    <source>
        <dbReference type="ARBA" id="ARBA00001412"/>
    </source>
</evidence>
<dbReference type="PANTHER" id="PTHR46780">
    <property type="entry name" value="PROTEIN EVA-1"/>
    <property type="match status" value="1"/>
</dbReference>
<dbReference type="FunFam" id="2.60.120.740:FF:000002">
    <property type="entry name" value="Beta-galactosidase"/>
    <property type="match status" value="1"/>
</dbReference>
<dbReference type="InterPro" id="IPR043159">
    <property type="entry name" value="Lectin_gal-bd_sf"/>
</dbReference>
<protein>
    <recommendedName>
        <fullName evidence="3">beta-galactosidase</fullName>
        <ecNumber evidence="3">3.2.1.23</ecNumber>
    </recommendedName>
</protein>
<sequence>MVPRSSFVVGTNRKSIGCVRRIGRRSEWNLFDQKHLSCGPGQKISSIKFASFGTLVGSCGNFHEGSCHAHKSYNALEKNCVGQNSCKVTVSPENFGGDPCPNVLKKLSVEAICT</sequence>
<organism evidence="8 9">
    <name type="scientific">Vicia faba</name>
    <name type="common">Broad bean</name>
    <name type="synonym">Faba vulgaris</name>
    <dbReference type="NCBI Taxonomy" id="3906"/>
    <lineage>
        <taxon>Eukaryota</taxon>
        <taxon>Viridiplantae</taxon>
        <taxon>Streptophyta</taxon>
        <taxon>Embryophyta</taxon>
        <taxon>Tracheophyta</taxon>
        <taxon>Spermatophyta</taxon>
        <taxon>Magnoliopsida</taxon>
        <taxon>eudicotyledons</taxon>
        <taxon>Gunneridae</taxon>
        <taxon>Pentapetalae</taxon>
        <taxon>rosids</taxon>
        <taxon>fabids</taxon>
        <taxon>Fabales</taxon>
        <taxon>Fabaceae</taxon>
        <taxon>Papilionoideae</taxon>
        <taxon>50 kb inversion clade</taxon>
        <taxon>NPAAA clade</taxon>
        <taxon>Hologalegina</taxon>
        <taxon>IRL clade</taxon>
        <taxon>Fabeae</taxon>
        <taxon>Vicia</taxon>
    </lineage>
</organism>
<accession>A0AAV0YKP4</accession>
<dbReference type="Proteomes" id="UP001157006">
    <property type="component" value="Chromosome 1L"/>
</dbReference>
<keyword evidence="5" id="KW-0378">Hydrolase</keyword>
<dbReference type="AlphaFoldDB" id="A0AAV0YKP4"/>
<comment type="catalytic activity">
    <reaction evidence="1">
        <text>Hydrolysis of terminal non-reducing beta-D-galactose residues in beta-D-galactosides.</text>
        <dbReference type="EC" id="3.2.1.23"/>
    </reaction>
</comment>
<keyword evidence="9" id="KW-1185">Reference proteome</keyword>
<dbReference type="GO" id="GO:0004565">
    <property type="term" value="F:beta-galactosidase activity"/>
    <property type="evidence" value="ECO:0007669"/>
    <property type="project" value="UniProtKB-EC"/>
</dbReference>
<evidence type="ECO:0000256" key="5">
    <source>
        <dbReference type="ARBA" id="ARBA00022801"/>
    </source>
</evidence>
<reference evidence="8 9" key="1">
    <citation type="submission" date="2023-01" db="EMBL/GenBank/DDBJ databases">
        <authorList>
            <person name="Kreplak J."/>
        </authorList>
    </citation>
    <scope>NUCLEOTIDE SEQUENCE [LARGE SCALE GENOMIC DNA]</scope>
</reference>
<dbReference type="GO" id="GO:0030246">
    <property type="term" value="F:carbohydrate binding"/>
    <property type="evidence" value="ECO:0007669"/>
    <property type="project" value="InterPro"/>
</dbReference>
<dbReference type="Pfam" id="PF02140">
    <property type="entry name" value="SUEL_Lectin"/>
    <property type="match status" value="1"/>
</dbReference>
<dbReference type="EMBL" id="OX451736">
    <property type="protein sequence ID" value="CAI8586581.1"/>
    <property type="molecule type" value="Genomic_DNA"/>
</dbReference>
<keyword evidence="6" id="KW-0326">Glycosidase</keyword>
<evidence type="ECO:0000256" key="2">
    <source>
        <dbReference type="ARBA" id="ARBA00009809"/>
    </source>
</evidence>
<keyword evidence="4" id="KW-0732">Signal</keyword>
<evidence type="ECO:0000256" key="6">
    <source>
        <dbReference type="ARBA" id="ARBA00023295"/>
    </source>
</evidence>
<comment type="similarity">
    <text evidence="2">Belongs to the glycosyl hydrolase 35 family.</text>
</comment>
<name>A0AAV0YKP4_VICFA</name>
<dbReference type="PROSITE" id="PS50228">
    <property type="entry name" value="SUEL_LECTIN"/>
    <property type="match status" value="1"/>
</dbReference>
<evidence type="ECO:0000256" key="4">
    <source>
        <dbReference type="ARBA" id="ARBA00022729"/>
    </source>
</evidence>
<evidence type="ECO:0000313" key="8">
    <source>
        <dbReference type="EMBL" id="CAI8586581.1"/>
    </source>
</evidence>
<evidence type="ECO:0000313" key="9">
    <source>
        <dbReference type="Proteomes" id="UP001157006"/>
    </source>
</evidence>
<dbReference type="Gene3D" id="2.60.120.740">
    <property type="match status" value="1"/>
</dbReference>
<feature type="domain" description="SUEL-type lectin" evidence="7">
    <location>
        <begin position="35"/>
        <end position="114"/>
    </location>
</feature>
<gene>
    <name evidence="8" type="ORF">VFH_I260400</name>
</gene>